<feature type="region of interest" description="Disordered" evidence="1">
    <location>
        <begin position="21"/>
        <end position="45"/>
    </location>
</feature>
<evidence type="ECO:0000313" key="2">
    <source>
        <dbReference type="EMBL" id="VED14421.1"/>
    </source>
</evidence>
<dbReference type="GO" id="GO:0016491">
    <property type="term" value="F:oxidoreductase activity"/>
    <property type="evidence" value="ECO:0007669"/>
    <property type="project" value="UniProtKB-KW"/>
</dbReference>
<keyword evidence="2" id="KW-0560">Oxidoreductase</keyword>
<reference evidence="2 3" key="1">
    <citation type="submission" date="2018-12" db="EMBL/GenBank/DDBJ databases">
        <authorList>
            <consortium name="Pathogen Informatics"/>
        </authorList>
    </citation>
    <scope>NUCLEOTIDE SEQUENCE [LARGE SCALE GENOMIC DNA]</scope>
    <source>
        <strain evidence="2 3">NCTC9044</strain>
    </source>
</reference>
<gene>
    <name evidence="2" type="primary">fdnG_2</name>
    <name evidence="2" type="ORF">NCTC9044_05342</name>
</gene>
<dbReference type="EC" id="1.2.1.2" evidence="2"/>
<dbReference type="EMBL" id="LR134238">
    <property type="protein sequence ID" value="VED14421.1"/>
    <property type="molecule type" value="Genomic_DNA"/>
</dbReference>
<name>A0A3S4KJB7_ECOLX</name>
<accession>A0A3S4KJB7</accession>
<evidence type="ECO:0000256" key="1">
    <source>
        <dbReference type="SAM" id="MobiDB-lite"/>
    </source>
</evidence>
<organism evidence="2 3">
    <name type="scientific">Escherichia coli</name>
    <dbReference type="NCBI Taxonomy" id="562"/>
    <lineage>
        <taxon>Bacteria</taxon>
        <taxon>Pseudomonadati</taxon>
        <taxon>Pseudomonadota</taxon>
        <taxon>Gammaproteobacteria</taxon>
        <taxon>Enterobacterales</taxon>
        <taxon>Enterobacteriaceae</taxon>
        <taxon>Escherichia</taxon>
    </lineage>
</organism>
<dbReference type="Proteomes" id="UP000271797">
    <property type="component" value="Chromosome"/>
</dbReference>
<evidence type="ECO:0000313" key="3">
    <source>
        <dbReference type="Proteomes" id="UP000271797"/>
    </source>
</evidence>
<proteinExistence type="predicted"/>
<sequence length="45" mass="4866">MMDEGKVTGYFCQGFNPVASFPDKKQSGELPEQAEVHGGYRSAGD</sequence>
<dbReference type="AlphaFoldDB" id="A0A3S4KJB7"/>
<protein>
    <submittedName>
        <fullName evidence="2">Formate dehydrogenase, nitrate-inducible, major subunit</fullName>
        <ecNumber evidence="2">1.2.1.2</ecNumber>
    </submittedName>
</protein>